<organism evidence="2 3">
    <name type="scientific">Euplotes crassus</name>
    <dbReference type="NCBI Taxonomy" id="5936"/>
    <lineage>
        <taxon>Eukaryota</taxon>
        <taxon>Sar</taxon>
        <taxon>Alveolata</taxon>
        <taxon>Ciliophora</taxon>
        <taxon>Intramacronucleata</taxon>
        <taxon>Spirotrichea</taxon>
        <taxon>Hypotrichia</taxon>
        <taxon>Euplotida</taxon>
        <taxon>Euplotidae</taxon>
        <taxon>Moneuplotes</taxon>
    </lineage>
</organism>
<keyword evidence="3" id="KW-1185">Reference proteome</keyword>
<feature type="compositionally biased region" description="Polar residues" evidence="1">
    <location>
        <begin position="85"/>
        <end position="98"/>
    </location>
</feature>
<feature type="compositionally biased region" description="Basic and acidic residues" evidence="1">
    <location>
        <begin position="671"/>
        <end position="696"/>
    </location>
</feature>
<dbReference type="EMBL" id="CAMPGE010015752">
    <property type="protein sequence ID" value="CAI2374357.1"/>
    <property type="molecule type" value="Genomic_DNA"/>
</dbReference>
<protein>
    <submittedName>
        <fullName evidence="2">Uncharacterized protein</fullName>
    </submittedName>
</protein>
<feature type="compositionally biased region" description="Polar residues" evidence="1">
    <location>
        <begin position="647"/>
        <end position="668"/>
    </location>
</feature>
<feature type="compositionally biased region" description="Polar residues" evidence="1">
    <location>
        <begin position="697"/>
        <end position="707"/>
    </location>
</feature>
<name>A0AAD1XKJ4_EUPCR</name>
<proteinExistence type="predicted"/>
<gene>
    <name evidence="2" type="ORF">ECRASSUSDP1_LOCUS15709</name>
</gene>
<accession>A0AAD1XKJ4</accession>
<feature type="region of interest" description="Disordered" evidence="1">
    <location>
        <begin position="79"/>
        <end position="98"/>
    </location>
</feature>
<feature type="region of interest" description="Disordered" evidence="1">
    <location>
        <begin position="235"/>
        <end position="279"/>
    </location>
</feature>
<dbReference type="AlphaFoldDB" id="A0AAD1XKJ4"/>
<evidence type="ECO:0000313" key="3">
    <source>
        <dbReference type="Proteomes" id="UP001295684"/>
    </source>
</evidence>
<dbReference type="Proteomes" id="UP001295684">
    <property type="component" value="Unassembled WGS sequence"/>
</dbReference>
<feature type="compositionally biased region" description="Acidic residues" evidence="1">
    <location>
        <begin position="235"/>
        <end position="246"/>
    </location>
</feature>
<feature type="region of interest" description="Disordered" evidence="1">
    <location>
        <begin position="647"/>
        <end position="707"/>
    </location>
</feature>
<evidence type="ECO:0000256" key="1">
    <source>
        <dbReference type="SAM" id="MobiDB-lite"/>
    </source>
</evidence>
<feature type="region of interest" description="Disordered" evidence="1">
    <location>
        <begin position="178"/>
        <end position="208"/>
    </location>
</feature>
<comment type="caution">
    <text evidence="2">The sequence shown here is derived from an EMBL/GenBank/DDBJ whole genome shotgun (WGS) entry which is preliminary data.</text>
</comment>
<feature type="compositionally biased region" description="Basic and acidic residues" evidence="1">
    <location>
        <begin position="178"/>
        <end position="187"/>
    </location>
</feature>
<sequence>MEKYEEIDCGVTQKHYYSRVLPDQSPLQGKQFKSLQLDQNHLEGSSNDGDQEAGQYLNQFVGEIFKKAILNFEVSSETSYDRNHSNNSELQKSVSRNNAQKKLLPSSAVNSQKQERVCSQAQTCGAMEIEKLENYSQHVKNNSRNLINKYFLPQCKTTDGRLQDAEFQSIFSVLEEKKPRKTSENKKANFILESNGADQNNENSQRVQHEIDQINKEFQEDSEYQELKNEEIDAELEAEEEEEENLDSSKISKASKDHKNSSLDKNSTPLESQNQSIPLKDAGFEETLHKSKPKQEEIITISNSYDDEEVVPLLSTQPPKLQAQDADPNAAIETKSYTNIQTETQMDFYKHDGKKSSGKKRRLKKKSKVFRSNKKTNIQRLHYGNNKLNMMAMKNISEKRPEIYIKDNNHQRQIEARLEKGIVPVDEYSIYSTGLGLQNKLIDEEKLAQMVNSDPTQESYQEMIKKLKDNPKLLLDIIPSSNKAANTKLRERFKKSQEMSKNQYLINQKVLGAKIRPGTTGASMRVANYTNENRDLIESFDQPESIGSTHYSQKNHPIHPRLDSSIRKLTREQILKLSDTELTKYMSRIAKARNKQNFYWPIVHKNIETPAMFSRLSHKGRKGKVKGQATKLANDLFSYYTHKGKPSSFTLHKSQNNEGSNRKMSINSDPIKVHQREYRREDSDTKSRILGERDGSSHNNNDYNSEYTNLSTDNYKYKIKGSLPSLPESSGTKKYNKSVPRLSQLGFPIAGRMKYRKRKLNINKISSNLHKKDIIPRFKEGVIQQMDKRRHNNTLLRSYYQNTGDKSTAFRNVKTASGKRNHRISQYNTNNSNEEIKEVREEDQVIDTDERKEQATEEEKLEAMKKMVENAFKDHLQSQTHLIAYPNEYTEWSTHELYQDITNNQLKEFNHEKSFKILSEKEVDYVLEMMETRKKDFTKSDMIKPFYLKAHLTYKTLGKSIGISDTKVSSDLEEFKTINILTTIRLLKKLKRLFYNRAVIIGILYDIKLRDLYSKMMNSKIKDLLACPGTNTITQEVVNSLNEKIPALYETDYKITSGIRNLYGISSDAGSTLKCQPNEGENTIFKFNNLDYGSFASEETNSLSNIIQMLQIIAMAQD</sequence>
<feature type="compositionally biased region" description="Polar residues" evidence="1">
    <location>
        <begin position="196"/>
        <end position="206"/>
    </location>
</feature>
<evidence type="ECO:0000313" key="2">
    <source>
        <dbReference type="EMBL" id="CAI2374357.1"/>
    </source>
</evidence>
<reference evidence="2" key="1">
    <citation type="submission" date="2023-07" db="EMBL/GenBank/DDBJ databases">
        <authorList>
            <consortium name="AG Swart"/>
            <person name="Singh M."/>
            <person name="Singh A."/>
            <person name="Seah K."/>
            <person name="Emmerich C."/>
        </authorList>
    </citation>
    <scope>NUCLEOTIDE SEQUENCE</scope>
    <source>
        <strain evidence="2">DP1</strain>
    </source>
</reference>
<feature type="compositionally biased region" description="Polar residues" evidence="1">
    <location>
        <begin position="263"/>
        <end position="277"/>
    </location>
</feature>